<protein>
    <submittedName>
        <fullName evidence="2">Uncharacterized protein</fullName>
    </submittedName>
</protein>
<dbReference type="Proteomes" id="UP000078550">
    <property type="component" value="Unassembled WGS sequence"/>
</dbReference>
<dbReference type="EMBL" id="FLRD01000099">
    <property type="protein sequence ID" value="SBT36678.1"/>
    <property type="molecule type" value="Genomic_DNA"/>
</dbReference>
<evidence type="ECO:0000313" key="3">
    <source>
        <dbReference type="Proteomes" id="UP000078550"/>
    </source>
</evidence>
<gene>
    <name evidence="1" type="ORF">POVWA1_033730</name>
    <name evidence="2" type="ORF">POVWA2_078380</name>
</gene>
<sequence length="436" mass="50421">MLINAYMDIKRKHIKFVSKNVSSSVIGNSAFAKNSSLIAASTHYVSTHFYCTYRRGTVAFYKYILIHIIYFSPTQIDYNFRRQYFAGGNAYWKVLHHEGVKIKSNRFAHSTSINLKEYNVQEIKRCEKENVGQRFLNTLNSCTKGGKVERGENSNDNHILDTLISYNRSGNTGNRGSVQTRVFETQSETTNKTAFHLQNTCNAMHIKRNNNFFHMIIRKGLHTANNQDEKGNKINVNIKEQIEHECASKHNIPTNSGKRNIQVEQKIRKNVEDIMSNIKNVKEEEKGVISSYRSRMTVVINNLFEKHLLLMNCLIAGTLYFIADVACQMMEVHKKNEYDFLRTVRMSVIGLTLEGPIMTWWYDVSKLSRWVMAVEPCAIGVMRLQIGCWSDSESYRKVKTTVKIPTKRKSNNCRRTHHPCTTIHMHSSRNNELTKI</sequence>
<name>A0A1A9AKW0_PLAOA</name>
<dbReference type="Proteomes" id="UP000078555">
    <property type="component" value="Unassembled WGS sequence"/>
</dbReference>
<reference evidence="3 4" key="1">
    <citation type="submission" date="2016-05" db="EMBL/GenBank/DDBJ databases">
        <authorList>
            <person name="Naeem Raeece"/>
        </authorList>
    </citation>
    <scope>NUCLEOTIDE SEQUENCE [LARGE SCALE GENOMIC DNA]</scope>
</reference>
<organism evidence="2 3">
    <name type="scientific">Plasmodium ovale wallikeri</name>
    <dbReference type="NCBI Taxonomy" id="864142"/>
    <lineage>
        <taxon>Eukaryota</taxon>
        <taxon>Sar</taxon>
        <taxon>Alveolata</taxon>
        <taxon>Apicomplexa</taxon>
        <taxon>Aconoidasida</taxon>
        <taxon>Haemosporida</taxon>
        <taxon>Plasmodiidae</taxon>
        <taxon>Plasmodium</taxon>
        <taxon>Plasmodium (Plasmodium)</taxon>
    </lineage>
</organism>
<proteinExistence type="predicted"/>
<keyword evidence="4" id="KW-1185">Reference proteome</keyword>
<reference evidence="2" key="2">
    <citation type="submission" date="2016-05" db="EMBL/GenBank/DDBJ databases">
        <authorList>
            <person name="Lavstsen T."/>
            <person name="Jespersen J.S."/>
        </authorList>
    </citation>
    <scope>NUCLEOTIDE SEQUENCE [LARGE SCALE GENOMIC DNA]</scope>
</reference>
<dbReference type="EMBL" id="FLRE01001777">
    <property type="protein sequence ID" value="SBT57261.1"/>
    <property type="molecule type" value="Genomic_DNA"/>
</dbReference>
<evidence type="ECO:0000313" key="2">
    <source>
        <dbReference type="EMBL" id="SBT57261.1"/>
    </source>
</evidence>
<dbReference type="AlphaFoldDB" id="A0A1A9AKW0"/>
<accession>A0A1A9AKW0</accession>
<evidence type="ECO:0000313" key="4">
    <source>
        <dbReference type="Proteomes" id="UP000078555"/>
    </source>
</evidence>
<evidence type="ECO:0000313" key="1">
    <source>
        <dbReference type="EMBL" id="SBT36678.1"/>
    </source>
</evidence>